<reference evidence="6 7" key="1">
    <citation type="journal article" date="2024" name="Microbiology">
        <title>Methylomarinum rosea sp. nov., a novel halophilic methanotrophic bacterium from the hypersaline Lake Elton.</title>
        <authorList>
            <person name="Suleimanov R.Z."/>
            <person name="Oshkin I.Y."/>
            <person name="Danilova O.V."/>
            <person name="Suzina N.E."/>
            <person name="Dedysh S.N."/>
        </authorList>
    </citation>
    <scope>NUCLEOTIDE SEQUENCE [LARGE SCALE GENOMIC DNA]</scope>
    <source>
        <strain evidence="6 7">Ch1-1</strain>
        <plasmid evidence="7">unnamed2</plasmid>
    </source>
</reference>
<dbReference type="EMBL" id="CP157744">
    <property type="protein sequence ID" value="XBS22694.1"/>
    <property type="molecule type" value="Genomic_DNA"/>
</dbReference>
<keyword evidence="6" id="KW-0614">Plasmid</keyword>
<keyword evidence="3" id="KW-0963">Cytoplasm</keyword>
<evidence type="ECO:0000256" key="1">
    <source>
        <dbReference type="ARBA" id="ARBA00004453"/>
    </source>
</evidence>
<dbReference type="Gene3D" id="4.10.430.10">
    <property type="entry name" value="Histone-like protein H-NS, C-terminal domain"/>
    <property type="match status" value="1"/>
</dbReference>
<evidence type="ECO:0000313" key="7">
    <source>
        <dbReference type="Proteomes" id="UP001225378"/>
    </source>
</evidence>
<evidence type="ECO:0000259" key="5">
    <source>
        <dbReference type="SMART" id="SM00528"/>
    </source>
</evidence>
<dbReference type="InterPro" id="IPR037150">
    <property type="entry name" value="H-NS_C_dom_sf"/>
</dbReference>
<evidence type="ECO:0000256" key="2">
    <source>
        <dbReference type="ARBA" id="ARBA00010610"/>
    </source>
</evidence>
<dbReference type="GO" id="GO:0009295">
    <property type="term" value="C:nucleoid"/>
    <property type="evidence" value="ECO:0007669"/>
    <property type="project" value="UniProtKB-SubCell"/>
</dbReference>
<dbReference type="GO" id="GO:0005829">
    <property type="term" value="C:cytosol"/>
    <property type="evidence" value="ECO:0007669"/>
    <property type="project" value="TreeGrafter"/>
</dbReference>
<dbReference type="PANTHER" id="PTHR38097">
    <property type="match status" value="1"/>
</dbReference>
<geneLocation type="plasmid" evidence="6 7">
    <name>unnamed2</name>
</geneLocation>
<dbReference type="GO" id="GO:0003680">
    <property type="term" value="F:minor groove of adenine-thymine-rich DNA binding"/>
    <property type="evidence" value="ECO:0007669"/>
    <property type="project" value="TreeGrafter"/>
</dbReference>
<sequence length="108" mass="12505">MNNRETMTQMSEQELNQMILDAQDILKDKRCAKKNRALEQIHLLADAAGVHVEITEKGKRSHLKGKKVPVKYQNPENTSEKWSGRGLYPKWLQKLLDSGRSLEEFKVE</sequence>
<evidence type="ECO:0000256" key="3">
    <source>
        <dbReference type="ARBA" id="ARBA00022490"/>
    </source>
</evidence>
<evidence type="ECO:0000256" key="4">
    <source>
        <dbReference type="ARBA" id="ARBA00023125"/>
    </source>
</evidence>
<dbReference type="SUPFAM" id="SSF81273">
    <property type="entry name" value="H-NS histone-like proteins"/>
    <property type="match status" value="1"/>
</dbReference>
<name>A0AAU7P0G5_9GAMM</name>
<dbReference type="PANTHER" id="PTHR38097:SF2">
    <property type="entry name" value="DNA-BINDING PROTEIN STPA"/>
    <property type="match status" value="1"/>
</dbReference>
<evidence type="ECO:0000313" key="6">
    <source>
        <dbReference type="EMBL" id="XBS22694.1"/>
    </source>
</evidence>
<proteinExistence type="inferred from homology"/>
<feature type="domain" description="DNA-binding protein H-NS-like C-terminal" evidence="5">
    <location>
        <begin position="62"/>
        <end position="107"/>
    </location>
</feature>
<dbReference type="GO" id="GO:0001217">
    <property type="term" value="F:DNA-binding transcription repressor activity"/>
    <property type="evidence" value="ECO:0007669"/>
    <property type="project" value="TreeGrafter"/>
</dbReference>
<dbReference type="GO" id="GO:0003681">
    <property type="term" value="F:bent DNA binding"/>
    <property type="evidence" value="ECO:0007669"/>
    <property type="project" value="TreeGrafter"/>
</dbReference>
<dbReference type="Pfam" id="PF00816">
    <property type="entry name" value="Histone_HNS"/>
    <property type="match status" value="1"/>
</dbReference>
<dbReference type="KEGG" id="mech:Q9L42_020485"/>
<keyword evidence="4" id="KW-0238">DNA-binding</keyword>
<organism evidence="6 7">
    <name type="scientific">Methylomarinum roseum</name>
    <dbReference type="NCBI Taxonomy" id="3067653"/>
    <lineage>
        <taxon>Bacteria</taxon>
        <taxon>Pseudomonadati</taxon>
        <taxon>Pseudomonadota</taxon>
        <taxon>Gammaproteobacteria</taxon>
        <taxon>Methylococcales</taxon>
        <taxon>Methylococcaceae</taxon>
        <taxon>Methylomarinum</taxon>
    </lineage>
</organism>
<dbReference type="AlphaFoldDB" id="A0AAU7P0G5"/>
<comment type="subcellular location">
    <subcellularLocation>
        <location evidence="1">Cytoplasm</location>
        <location evidence="1">Nucleoid</location>
    </subcellularLocation>
</comment>
<dbReference type="RefSeq" id="WP_349432803.1">
    <property type="nucleotide sequence ID" value="NZ_CP157744.1"/>
</dbReference>
<accession>A0AAU7P0G5</accession>
<dbReference type="InterPro" id="IPR027444">
    <property type="entry name" value="H-NS_C_dom"/>
</dbReference>
<dbReference type="GO" id="GO:0000976">
    <property type="term" value="F:transcription cis-regulatory region binding"/>
    <property type="evidence" value="ECO:0007669"/>
    <property type="project" value="TreeGrafter"/>
</dbReference>
<gene>
    <name evidence="6" type="ORF">Q9L42_020485</name>
</gene>
<protein>
    <submittedName>
        <fullName evidence="6">H-NS histone family protein</fullName>
    </submittedName>
</protein>
<dbReference type="Proteomes" id="UP001225378">
    <property type="component" value="Plasmid unnamed2"/>
</dbReference>
<dbReference type="GO" id="GO:0032993">
    <property type="term" value="C:protein-DNA complex"/>
    <property type="evidence" value="ECO:0007669"/>
    <property type="project" value="TreeGrafter"/>
</dbReference>
<keyword evidence="7" id="KW-1185">Reference proteome</keyword>
<dbReference type="SMART" id="SM00528">
    <property type="entry name" value="HNS"/>
    <property type="match status" value="1"/>
</dbReference>
<comment type="similarity">
    <text evidence="2">Belongs to the histone-like protein H-NS family.</text>
</comment>